<sequence length="52" mass="5871">MLSEKLLMFTIGALSSLKDARTMLEIHRVWNHIEMGFLSFGSSIGDVNRGLF</sequence>
<dbReference type="Proteomes" id="UP000255110">
    <property type="component" value="Unassembled WGS sequence"/>
</dbReference>
<evidence type="ECO:0000313" key="3">
    <source>
        <dbReference type="Proteomes" id="UP000054820"/>
    </source>
</evidence>
<reference evidence="1 3" key="1">
    <citation type="submission" date="2015-11" db="EMBL/GenBank/DDBJ databases">
        <title>Genomic analysis of 38 Legionella species identifies large and diverse effector repertoires.</title>
        <authorList>
            <person name="Burstein D."/>
            <person name="Amaro F."/>
            <person name="Zusman T."/>
            <person name="Lifshitz Z."/>
            <person name="Cohen O."/>
            <person name="Gilbert J.A."/>
            <person name="Pupko T."/>
            <person name="Shuman H.A."/>
            <person name="Segal G."/>
        </authorList>
    </citation>
    <scope>NUCLEOTIDE SEQUENCE [LARGE SCALE GENOMIC DNA]</scope>
    <source>
        <strain evidence="1 3">SC-18-C9</strain>
    </source>
</reference>
<reference evidence="2 4" key="2">
    <citation type="submission" date="2018-06" db="EMBL/GenBank/DDBJ databases">
        <authorList>
            <consortium name="Pathogen Informatics"/>
            <person name="Doyle S."/>
        </authorList>
    </citation>
    <scope>NUCLEOTIDE SEQUENCE [LARGE SCALE GENOMIC DNA]</scope>
    <source>
        <strain evidence="2 4">NCTC11991</strain>
    </source>
</reference>
<evidence type="ECO:0000313" key="1">
    <source>
        <dbReference type="EMBL" id="KTD72048.1"/>
    </source>
</evidence>
<accession>A0A378L6K9</accession>
<name>A0A378L6K9_9GAMM</name>
<proteinExistence type="predicted"/>
<evidence type="ECO:0000313" key="4">
    <source>
        <dbReference type="Proteomes" id="UP000255110"/>
    </source>
</evidence>
<organism evidence="2 4">
    <name type="scientific">Legionella steigerwaltii</name>
    <dbReference type="NCBI Taxonomy" id="460"/>
    <lineage>
        <taxon>Bacteria</taxon>
        <taxon>Pseudomonadati</taxon>
        <taxon>Pseudomonadota</taxon>
        <taxon>Gammaproteobacteria</taxon>
        <taxon>Legionellales</taxon>
        <taxon>Legionellaceae</taxon>
        <taxon>Legionella</taxon>
    </lineage>
</organism>
<dbReference type="EMBL" id="UGOY01000001">
    <property type="protein sequence ID" value="STY22456.1"/>
    <property type="molecule type" value="Genomic_DNA"/>
</dbReference>
<evidence type="ECO:0000313" key="2">
    <source>
        <dbReference type="EMBL" id="STY22456.1"/>
    </source>
</evidence>
<keyword evidence="3" id="KW-1185">Reference proteome</keyword>
<dbReference type="Proteomes" id="UP000054820">
    <property type="component" value="Unassembled WGS sequence"/>
</dbReference>
<dbReference type="EMBL" id="LNYZ01000026">
    <property type="protein sequence ID" value="KTD72048.1"/>
    <property type="molecule type" value="Genomic_DNA"/>
</dbReference>
<gene>
    <name evidence="1" type="ORF">Lstg_2666</name>
    <name evidence="2" type="ORF">NCTC11991_01042</name>
</gene>
<dbReference type="AlphaFoldDB" id="A0A378L6K9"/>
<protein>
    <submittedName>
        <fullName evidence="2">Uncharacterized protein</fullName>
    </submittedName>
</protein>